<evidence type="ECO:0000313" key="2">
    <source>
        <dbReference type="EMBL" id="OXA49439.1"/>
    </source>
</evidence>
<reference evidence="2 3" key="1">
    <citation type="submission" date="2015-12" db="EMBL/GenBank/DDBJ databases">
        <title>The genome of Folsomia candida.</title>
        <authorList>
            <person name="Faddeeva A."/>
            <person name="Derks M.F."/>
            <person name="Anvar Y."/>
            <person name="Smit S."/>
            <person name="Van Straalen N."/>
            <person name="Roelofs D."/>
        </authorList>
    </citation>
    <scope>NUCLEOTIDE SEQUENCE [LARGE SCALE GENOMIC DNA]</scope>
    <source>
        <strain evidence="2 3">VU population</strain>
        <tissue evidence="2">Whole body</tissue>
    </source>
</reference>
<organism evidence="2 3">
    <name type="scientific">Folsomia candida</name>
    <name type="common">Springtail</name>
    <dbReference type="NCBI Taxonomy" id="158441"/>
    <lineage>
        <taxon>Eukaryota</taxon>
        <taxon>Metazoa</taxon>
        <taxon>Ecdysozoa</taxon>
        <taxon>Arthropoda</taxon>
        <taxon>Hexapoda</taxon>
        <taxon>Collembola</taxon>
        <taxon>Entomobryomorpha</taxon>
        <taxon>Isotomoidea</taxon>
        <taxon>Isotomidae</taxon>
        <taxon>Proisotominae</taxon>
        <taxon>Folsomia</taxon>
    </lineage>
</organism>
<accession>A0A226DW42</accession>
<comment type="caution">
    <text evidence="2">The sequence shown here is derived from an EMBL/GenBank/DDBJ whole genome shotgun (WGS) entry which is preliminary data.</text>
</comment>
<keyword evidence="1" id="KW-1133">Transmembrane helix</keyword>
<gene>
    <name evidence="2" type="ORF">Fcan01_15403</name>
</gene>
<sequence length="174" mass="19018">MPRTKKSVQKLDPPSVQVLPPLNTDVSDQIIPKSLQIVEDMHKVTALIEILVTIVTLVTMTYVSVRLGHLMSSALLVFLVSVGVFMLLFAKTALSKTGGAFKNAKLLGSFKNPNNLLGMRRDVKKSYVKNIGRLSVMRIPIGVGDIVFTTANGSLNSRLSSLFVELCVNALIFF</sequence>
<dbReference type="AlphaFoldDB" id="A0A226DW42"/>
<evidence type="ECO:0000313" key="3">
    <source>
        <dbReference type="Proteomes" id="UP000198287"/>
    </source>
</evidence>
<feature type="transmembrane region" description="Helical" evidence="1">
    <location>
        <begin position="44"/>
        <end position="64"/>
    </location>
</feature>
<protein>
    <submittedName>
        <fullName evidence="2">Uncharacterized protein</fullName>
    </submittedName>
</protein>
<proteinExistence type="predicted"/>
<evidence type="ECO:0000256" key="1">
    <source>
        <dbReference type="SAM" id="Phobius"/>
    </source>
</evidence>
<feature type="transmembrane region" description="Helical" evidence="1">
    <location>
        <begin position="70"/>
        <end position="90"/>
    </location>
</feature>
<keyword evidence="1" id="KW-0472">Membrane</keyword>
<dbReference type="EMBL" id="LNIX01000010">
    <property type="protein sequence ID" value="OXA49439.1"/>
    <property type="molecule type" value="Genomic_DNA"/>
</dbReference>
<dbReference type="Proteomes" id="UP000198287">
    <property type="component" value="Unassembled WGS sequence"/>
</dbReference>
<name>A0A226DW42_FOLCA</name>
<keyword evidence="1" id="KW-0812">Transmembrane</keyword>
<keyword evidence="3" id="KW-1185">Reference proteome</keyword>